<evidence type="ECO:0000313" key="8">
    <source>
        <dbReference type="Proteomes" id="UP000198510"/>
    </source>
</evidence>
<accession>A0A1G8WSH6</accession>
<dbReference type="GO" id="GO:0009055">
    <property type="term" value="F:electron transfer activity"/>
    <property type="evidence" value="ECO:0007669"/>
    <property type="project" value="InterPro"/>
</dbReference>
<dbReference type="Pfam" id="PF00127">
    <property type="entry name" value="Copper-bind"/>
    <property type="match status" value="1"/>
</dbReference>
<protein>
    <submittedName>
        <fullName evidence="7">Azurin</fullName>
    </submittedName>
</protein>
<feature type="signal peptide" evidence="5">
    <location>
        <begin position="1"/>
        <end position="26"/>
    </location>
</feature>
<dbReference type="EMBL" id="FNFO01000001">
    <property type="protein sequence ID" value="SDJ80550.1"/>
    <property type="molecule type" value="Genomic_DNA"/>
</dbReference>
<reference evidence="7 8" key="1">
    <citation type="submission" date="2016-10" db="EMBL/GenBank/DDBJ databases">
        <authorList>
            <person name="de Groot N.N."/>
        </authorList>
    </citation>
    <scope>NUCLEOTIDE SEQUENCE [LARGE SCALE GENOMIC DNA]</scope>
    <source>
        <strain evidence="7 8">DSM 25186</strain>
    </source>
</reference>
<dbReference type="InterPro" id="IPR008972">
    <property type="entry name" value="Cupredoxin"/>
</dbReference>
<evidence type="ECO:0000256" key="3">
    <source>
        <dbReference type="ARBA" id="ARBA00022982"/>
    </source>
</evidence>
<evidence type="ECO:0000256" key="1">
    <source>
        <dbReference type="ARBA" id="ARBA00022448"/>
    </source>
</evidence>
<keyword evidence="5" id="KW-0732">Signal</keyword>
<dbReference type="CDD" id="cd04233">
    <property type="entry name" value="Auracyanin"/>
    <property type="match status" value="1"/>
</dbReference>
<evidence type="ECO:0000256" key="4">
    <source>
        <dbReference type="ARBA" id="ARBA00023008"/>
    </source>
</evidence>
<dbReference type="Gene3D" id="2.60.40.420">
    <property type="entry name" value="Cupredoxins - blue copper proteins"/>
    <property type="match status" value="1"/>
</dbReference>
<dbReference type="STRING" id="1075417.SAMN05421823_101156"/>
<feature type="domain" description="Blue (type 1) copper" evidence="6">
    <location>
        <begin position="45"/>
        <end position="153"/>
    </location>
</feature>
<evidence type="ECO:0000256" key="2">
    <source>
        <dbReference type="ARBA" id="ARBA00022723"/>
    </source>
</evidence>
<keyword evidence="3" id="KW-0249">Electron transport</keyword>
<dbReference type="AlphaFoldDB" id="A0A1G8WSH6"/>
<sequence length="370" mass="40924">MTSINHQLTLFGVLIAALLCVPQAIASPPVYPPPADTTVAIRAIEGLQYDVVRFVVAPGTRVTLTLENDDDMAHNMLITQPGERLAVVQRALTLAPATNYIPDTALVLFALPVVEPGETRTLTFTAPQQEGVYPYVCTLPGHGFIMYGAIYVQNLPMPPLANDPHIPPQRAKEGVIAQPESPHPYPMRLPMLYRTFMPECSPAAIAVGLPGDLSYCWDAGQCRLRYAWAGGFVDNTEHWKGNGNAFSKVIGTIYYRDCTPYPWDMGQTDSVPQTQFKGYRLVERYPEFNYTVEGVEVHERIYPLTDSVGLRREFRFGPTSAPFYLATTPNDGVVYRASTGTWEGARLKLPAGTRTLTLEMVKSAPEHVHP</sequence>
<feature type="chain" id="PRO_5011695795" evidence="5">
    <location>
        <begin position="27"/>
        <end position="370"/>
    </location>
</feature>
<dbReference type="SUPFAM" id="SSF49503">
    <property type="entry name" value="Cupredoxins"/>
    <property type="match status" value="1"/>
</dbReference>
<keyword evidence="2" id="KW-0479">Metal-binding</keyword>
<gene>
    <name evidence="7" type="ORF">SAMN05421823_101156</name>
</gene>
<dbReference type="Proteomes" id="UP000198510">
    <property type="component" value="Unassembled WGS sequence"/>
</dbReference>
<dbReference type="PROSITE" id="PS00196">
    <property type="entry name" value="COPPER_BLUE"/>
    <property type="match status" value="1"/>
</dbReference>
<evidence type="ECO:0000313" key="7">
    <source>
        <dbReference type="EMBL" id="SDJ80550.1"/>
    </source>
</evidence>
<dbReference type="RefSeq" id="WP_245705938.1">
    <property type="nucleotide sequence ID" value="NZ_FNFO01000001.1"/>
</dbReference>
<organism evidence="7 8">
    <name type="scientific">Catalinimonas alkaloidigena</name>
    <dbReference type="NCBI Taxonomy" id="1075417"/>
    <lineage>
        <taxon>Bacteria</taxon>
        <taxon>Pseudomonadati</taxon>
        <taxon>Bacteroidota</taxon>
        <taxon>Cytophagia</taxon>
        <taxon>Cytophagales</taxon>
        <taxon>Catalimonadaceae</taxon>
        <taxon>Catalinimonas</taxon>
    </lineage>
</organism>
<keyword evidence="4" id="KW-0186">Copper</keyword>
<dbReference type="PANTHER" id="PTHR38439:SF2">
    <property type="entry name" value="OUTER MEMBRANE PROTEIN H.8"/>
    <property type="match status" value="1"/>
</dbReference>
<evidence type="ECO:0000259" key="6">
    <source>
        <dbReference type="Pfam" id="PF00127"/>
    </source>
</evidence>
<dbReference type="InterPro" id="IPR028871">
    <property type="entry name" value="BlueCu_1_BS"/>
</dbReference>
<dbReference type="InterPro" id="IPR050845">
    <property type="entry name" value="Cu-binding_ET"/>
</dbReference>
<dbReference type="GO" id="GO:0005507">
    <property type="term" value="F:copper ion binding"/>
    <property type="evidence" value="ECO:0007669"/>
    <property type="project" value="InterPro"/>
</dbReference>
<proteinExistence type="predicted"/>
<name>A0A1G8WSH6_9BACT</name>
<dbReference type="InterPro" id="IPR000923">
    <property type="entry name" value="BlueCu_1"/>
</dbReference>
<evidence type="ECO:0000256" key="5">
    <source>
        <dbReference type="SAM" id="SignalP"/>
    </source>
</evidence>
<keyword evidence="1" id="KW-0813">Transport</keyword>
<dbReference type="PANTHER" id="PTHR38439">
    <property type="entry name" value="AURACYANIN-B"/>
    <property type="match status" value="1"/>
</dbReference>
<keyword evidence="8" id="KW-1185">Reference proteome</keyword>